<proteinExistence type="predicted"/>
<keyword evidence="3" id="KW-1185">Reference proteome</keyword>
<gene>
    <name evidence="2" type="ORF">RND81_02G043500</name>
</gene>
<reference evidence="2" key="1">
    <citation type="submission" date="2024-03" db="EMBL/GenBank/DDBJ databases">
        <title>WGS assembly of Saponaria officinalis var. Norfolk2.</title>
        <authorList>
            <person name="Jenkins J."/>
            <person name="Shu S."/>
            <person name="Grimwood J."/>
            <person name="Barry K."/>
            <person name="Goodstein D."/>
            <person name="Schmutz J."/>
            <person name="Leebens-Mack J."/>
            <person name="Osbourn A."/>
        </authorList>
    </citation>
    <scope>NUCLEOTIDE SEQUENCE [LARGE SCALE GENOMIC DNA]</scope>
    <source>
        <strain evidence="2">JIC</strain>
    </source>
</reference>
<accession>A0AAW1MQX2</accession>
<keyword evidence="1" id="KW-0175">Coiled coil</keyword>
<comment type="caution">
    <text evidence="2">The sequence shown here is derived from an EMBL/GenBank/DDBJ whole genome shotgun (WGS) entry which is preliminary data.</text>
</comment>
<protein>
    <submittedName>
        <fullName evidence="2">Uncharacterized protein</fullName>
    </submittedName>
</protein>
<evidence type="ECO:0000256" key="1">
    <source>
        <dbReference type="SAM" id="Coils"/>
    </source>
</evidence>
<sequence length="206" mass="23388">MDDSGSILFQISTLKDMLDKVNDEIEANIQITRRIESDIVKCSEIETALATRESELLKLVYLSQFELCGLIAVTVNSRNSVAHLMEEISHLRRKKEELSETLNKNRETFTVACSQFQGSIEGEQCNELRALLSEKESLEDEIYKLEQTHTNLKNSASERSMKILQDLHSSNSGLEAEIQRGNAENEQLVKQIAELRATLLSTVDQW</sequence>
<dbReference type="EMBL" id="JBDFQZ010000002">
    <property type="protein sequence ID" value="KAK9748214.1"/>
    <property type="molecule type" value="Genomic_DNA"/>
</dbReference>
<organism evidence="2 3">
    <name type="scientific">Saponaria officinalis</name>
    <name type="common">Common soapwort</name>
    <name type="synonym">Lychnis saponaria</name>
    <dbReference type="NCBI Taxonomy" id="3572"/>
    <lineage>
        <taxon>Eukaryota</taxon>
        <taxon>Viridiplantae</taxon>
        <taxon>Streptophyta</taxon>
        <taxon>Embryophyta</taxon>
        <taxon>Tracheophyta</taxon>
        <taxon>Spermatophyta</taxon>
        <taxon>Magnoliopsida</taxon>
        <taxon>eudicotyledons</taxon>
        <taxon>Gunneridae</taxon>
        <taxon>Pentapetalae</taxon>
        <taxon>Caryophyllales</taxon>
        <taxon>Caryophyllaceae</taxon>
        <taxon>Caryophylleae</taxon>
        <taxon>Saponaria</taxon>
    </lineage>
</organism>
<name>A0AAW1MQX2_SAPOF</name>
<evidence type="ECO:0000313" key="2">
    <source>
        <dbReference type="EMBL" id="KAK9748214.1"/>
    </source>
</evidence>
<dbReference type="AlphaFoldDB" id="A0AAW1MQX2"/>
<evidence type="ECO:0000313" key="3">
    <source>
        <dbReference type="Proteomes" id="UP001443914"/>
    </source>
</evidence>
<dbReference type="Proteomes" id="UP001443914">
    <property type="component" value="Unassembled WGS sequence"/>
</dbReference>
<feature type="coiled-coil region" evidence="1">
    <location>
        <begin position="81"/>
        <end position="198"/>
    </location>
</feature>